<protein>
    <recommendedName>
        <fullName evidence="4">Clr5 domain-containing protein</fullName>
    </recommendedName>
</protein>
<accession>A0ABR1SII2</accession>
<evidence type="ECO:0000256" key="1">
    <source>
        <dbReference type="ARBA" id="ARBA00022737"/>
    </source>
</evidence>
<dbReference type="InterPro" id="IPR025676">
    <property type="entry name" value="Clr5_dom"/>
</dbReference>
<keyword evidence="6" id="KW-1185">Reference proteome</keyword>
<evidence type="ECO:0000256" key="3">
    <source>
        <dbReference type="PROSITE-ProRule" id="PRU00023"/>
    </source>
</evidence>
<dbReference type="PROSITE" id="PS50088">
    <property type="entry name" value="ANK_REPEAT"/>
    <property type="match status" value="1"/>
</dbReference>
<evidence type="ECO:0000313" key="5">
    <source>
        <dbReference type="EMBL" id="KAK8033696.1"/>
    </source>
</evidence>
<dbReference type="PANTHER" id="PTHR24189:SF50">
    <property type="entry name" value="ANKYRIN REPEAT AND SOCS BOX PROTEIN 2"/>
    <property type="match status" value="1"/>
</dbReference>
<keyword evidence="1" id="KW-0677">Repeat</keyword>
<dbReference type="Gene3D" id="1.25.40.20">
    <property type="entry name" value="Ankyrin repeat-containing domain"/>
    <property type="match status" value="1"/>
</dbReference>
<organism evidence="5 6">
    <name type="scientific">Apiospora marii</name>
    <dbReference type="NCBI Taxonomy" id="335849"/>
    <lineage>
        <taxon>Eukaryota</taxon>
        <taxon>Fungi</taxon>
        <taxon>Dikarya</taxon>
        <taxon>Ascomycota</taxon>
        <taxon>Pezizomycotina</taxon>
        <taxon>Sordariomycetes</taxon>
        <taxon>Xylariomycetidae</taxon>
        <taxon>Amphisphaeriales</taxon>
        <taxon>Apiosporaceae</taxon>
        <taxon>Apiospora</taxon>
    </lineage>
</organism>
<dbReference type="EMBL" id="JAQQWI010000006">
    <property type="protein sequence ID" value="KAK8033696.1"/>
    <property type="molecule type" value="Genomic_DNA"/>
</dbReference>
<dbReference type="InterPro" id="IPR036770">
    <property type="entry name" value="Ankyrin_rpt-contain_sf"/>
</dbReference>
<proteinExistence type="predicted"/>
<sequence>MTSALTIRCANDPKDYSLWDSHKETFRRLFLTEGSSLADVKAKMEADFEFPETNVKTYEVVLREHFKFRKKLEAGQWLLVGQILDRQRQLGLDCVVYLSGAPLDKRLVLKNIRRERRDVTRGRLKPSTRNELPSYLEITPQECVEPAPASEEPPFPTSTPGTALSLTLFAEATASNSAALIPFSNLLLSQSQAFGDTFSMNEVTLENIVQTPIARVYEELRKIVPSKQLTQLLRRHLEGNILSVDDKFMLAGVLHGLVYMIRHHRSPISNQPPLPQNFGMNSSFAVLERACLRLSHPDILSPSEEISIRSPVLRWIADVADPLLLQHFFGLQQPAVAALWKNLYSIHRNRKASRILMEVALRLHRGDWLRRGSKNDLRMAIFRGDEDTAVLIMDLWQTGIGHRSPLSFSKVLFRPGLWLDHLSNNELIASLKIVLRLSVRHNFPRQDLDITIGVLIRQCRGEFVEVINWMLVEGIQLQPEISDWIPPSLKLLPASWTSLCGPSSITSDDLEDLQKHFDPEGPILCSTWMNNLISIWAYVVAAKSGLEALQLCMSALDDHTSQDQDRLQQLALMEVAGQGDSKATTLFLDVGVDHEANLLPKQSRQPMDPLSRAAGKCNTYLLPVLLDYGVYELHHIVEAIVASTRMWSLEILSFRDMKMKETIKETTTNILLHTNVKAVWEGLSDMGATDAQNRVLHHCQQQINMRVDPLDDPCALLSTIFPHDTLRKAIKHGFGLNAIESLFTTTMIIRSDFDENGDPMLINALLSASKDRNQIVHWLLMKGADPRVKGLSLTSLEAALWNTRCRYGELYQRSIGPATGLLSKDEDRRTALELFKTLFELGAPVIRDSANQKPCSRPLLELLIGHNADLLLVQQVVAAGAKINDQREEHVITPLNTAIWTKQVGVAKWLIEQGADVNAITSNSLCEMGNLSIAINWNSASIQLLIEKGADVDPPESPGRQDFYYPMGHAMFNGQLDVVIKLLTHGFKLNQPRGQVDPTFAVDDAAWHGQLDILSIFIESGGKSIYPGASGFDRAFYDAYICDHCGILMYLEQLTGWATSAVISSLKGKRKELGRWPWQPSPK</sequence>
<reference evidence="5 6" key="1">
    <citation type="submission" date="2023-01" db="EMBL/GenBank/DDBJ databases">
        <title>Analysis of 21 Apiospora genomes using comparative genomics revels a genus with tremendous synthesis potential of carbohydrate active enzymes and secondary metabolites.</title>
        <authorList>
            <person name="Sorensen T."/>
        </authorList>
    </citation>
    <scope>NUCLEOTIDE SEQUENCE [LARGE SCALE GENOMIC DNA]</scope>
    <source>
        <strain evidence="5 6">CBS 20057</strain>
    </source>
</reference>
<dbReference type="Pfam" id="PF14420">
    <property type="entry name" value="Clr5"/>
    <property type="match status" value="1"/>
</dbReference>
<feature type="domain" description="Clr5" evidence="4">
    <location>
        <begin position="19"/>
        <end position="54"/>
    </location>
</feature>
<feature type="repeat" description="ANK" evidence="3">
    <location>
        <begin position="890"/>
        <end position="922"/>
    </location>
</feature>
<dbReference type="InterPro" id="IPR002110">
    <property type="entry name" value="Ankyrin_rpt"/>
</dbReference>
<dbReference type="InterPro" id="IPR050745">
    <property type="entry name" value="Multifunctional_regulatory"/>
</dbReference>
<dbReference type="SMART" id="SM00248">
    <property type="entry name" value="ANK"/>
    <property type="match status" value="3"/>
</dbReference>
<dbReference type="Proteomes" id="UP001396898">
    <property type="component" value="Unassembled WGS sequence"/>
</dbReference>
<gene>
    <name evidence="5" type="ORF">PG991_003094</name>
</gene>
<comment type="caution">
    <text evidence="5">The sequence shown here is derived from an EMBL/GenBank/DDBJ whole genome shotgun (WGS) entry which is preliminary data.</text>
</comment>
<dbReference type="PANTHER" id="PTHR24189">
    <property type="entry name" value="MYOTROPHIN"/>
    <property type="match status" value="1"/>
</dbReference>
<dbReference type="SUPFAM" id="SSF48403">
    <property type="entry name" value="Ankyrin repeat"/>
    <property type="match status" value="2"/>
</dbReference>
<dbReference type="Pfam" id="PF00023">
    <property type="entry name" value="Ank"/>
    <property type="match status" value="1"/>
</dbReference>
<evidence type="ECO:0000259" key="4">
    <source>
        <dbReference type="Pfam" id="PF14420"/>
    </source>
</evidence>
<evidence type="ECO:0000256" key="2">
    <source>
        <dbReference type="ARBA" id="ARBA00023043"/>
    </source>
</evidence>
<evidence type="ECO:0000313" key="6">
    <source>
        <dbReference type="Proteomes" id="UP001396898"/>
    </source>
</evidence>
<keyword evidence="2 3" id="KW-0040">ANK repeat</keyword>
<name>A0ABR1SII2_9PEZI</name>